<dbReference type="KEGG" id="aaq:AOC05_05030"/>
<dbReference type="PATRIC" id="fig|656366.3.peg.1082"/>
<dbReference type="EMBL" id="CP012677">
    <property type="protein sequence ID" value="ALE91836.1"/>
    <property type="molecule type" value="Genomic_DNA"/>
</dbReference>
<sequence>MTTKKIRYAAGLTNYVITKDLATGHKTPRLRDNPGQVHAVVNNTSRPAMQEPFFVEETWDYRAALCGKLIRVVMPLSFKSNEENICRRCVSKMELLDNPKLTKLERVKLEGYRFGWIPKRNRTRAK</sequence>
<name>A0A0M4QVN9_9MICC</name>
<dbReference type="AlphaFoldDB" id="A0A0M4QVN9"/>
<reference evidence="2" key="1">
    <citation type="submission" date="2015-09" db="EMBL/GenBank/DDBJ databases">
        <title>Complete genome of Arthrobacter alpinus strain R3.8.</title>
        <authorList>
            <person name="See-Too W.S."/>
            <person name="Chan K.G."/>
        </authorList>
    </citation>
    <scope>NUCLEOTIDE SEQUENCE [LARGE SCALE GENOMIC DNA]</scope>
    <source>
        <strain evidence="2">R3.8</strain>
    </source>
</reference>
<evidence type="ECO:0000313" key="1">
    <source>
        <dbReference type="EMBL" id="ALE91836.1"/>
    </source>
</evidence>
<evidence type="ECO:0000313" key="2">
    <source>
        <dbReference type="Proteomes" id="UP000062833"/>
    </source>
</evidence>
<organism evidence="1 2">
    <name type="scientific">Arthrobacter alpinus</name>
    <dbReference type="NCBI Taxonomy" id="656366"/>
    <lineage>
        <taxon>Bacteria</taxon>
        <taxon>Bacillati</taxon>
        <taxon>Actinomycetota</taxon>
        <taxon>Actinomycetes</taxon>
        <taxon>Micrococcales</taxon>
        <taxon>Micrococcaceae</taxon>
        <taxon>Arthrobacter</taxon>
    </lineage>
</organism>
<keyword evidence="2" id="KW-1185">Reference proteome</keyword>
<dbReference type="RefSeq" id="WP_062006191.1">
    <property type="nucleotide sequence ID" value="NZ_CP012677.1"/>
</dbReference>
<proteinExistence type="predicted"/>
<dbReference type="OrthoDB" id="5195272at2"/>
<accession>A0A0M4QVN9</accession>
<protein>
    <submittedName>
        <fullName evidence="1">Uncharacterized protein</fullName>
    </submittedName>
</protein>
<gene>
    <name evidence="1" type="ORF">AOC05_05030</name>
</gene>
<dbReference type="Proteomes" id="UP000062833">
    <property type="component" value="Chromosome"/>
</dbReference>